<organism evidence="8 9">
    <name type="scientific">Arthrobacter jiangjiafuii</name>
    <dbReference type="NCBI Taxonomy" id="2817475"/>
    <lineage>
        <taxon>Bacteria</taxon>
        <taxon>Bacillati</taxon>
        <taxon>Actinomycetota</taxon>
        <taxon>Actinomycetes</taxon>
        <taxon>Micrococcales</taxon>
        <taxon>Micrococcaceae</taxon>
        <taxon>Arthrobacter</taxon>
    </lineage>
</organism>
<dbReference type="AlphaFoldDB" id="A0A975M6M9"/>
<feature type="transmembrane region" description="Helical" evidence="7">
    <location>
        <begin position="13"/>
        <end position="31"/>
    </location>
</feature>
<keyword evidence="5 7" id="KW-0472">Membrane</keyword>
<evidence type="ECO:0000256" key="4">
    <source>
        <dbReference type="ARBA" id="ARBA00022989"/>
    </source>
</evidence>
<accession>A0A975M6M9</accession>
<keyword evidence="4 7" id="KW-1133">Transmembrane helix</keyword>
<feature type="transmembrane region" description="Helical" evidence="7">
    <location>
        <begin position="116"/>
        <end position="138"/>
    </location>
</feature>
<name>A0A975M6M9_9MICC</name>
<feature type="region of interest" description="Disordered" evidence="6">
    <location>
        <begin position="248"/>
        <end position="276"/>
    </location>
</feature>
<keyword evidence="2" id="KW-1003">Cell membrane</keyword>
<dbReference type="RefSeq" id="WP_210231679.1">
    <property type="nucleotide sequence ID" value="NZ_CP076022.1"/>
</dbReference>
<feature type="transmembrane region" description="Helical" evidence="7">
    <location>
        <begin position="69"/>
        <end position="89"/>
    </location>
</feature>
<keyword evidence="3 7" id="KW-0812">Transmembrane</keyword>
<dbReference type="Proteomes" id="UP000676885">
    <property type="component" value="Chromosome"/>
</dbReference>
<evidence type="ECO:0000256" key="7">
    <source>
        <dbReference type="SAM" id="Phobius"/>
    </source>
</evidence>
<evidence type="ECO:0000313" key="9">
    <source>
        <dbReference type="Proteomes" id="UP000676885"/>
    </source>
</evidence>
<proteinExistence type="predicted"/>
<feature type="transmembrane region" description="Helical" evidence="7">
    <location>
        <begin position="219"/>
        <end position="240"/>
    </location>
</feature>
<gene>
    <name evidence="8" type="ORF">KKR91_03060</name>
</gene>
<evidence type="ECO:0000256" key="1">
    <source>
        <dbReference type="ARBA" id="ARBA00004651"/>
    </source>
</evidence>
<feature type="transmembrane region" description="Helical" evidence="7">
    <location>
        <begin position="185"/>
        <end position="207"/>
    </location>
</feature>
<evidence type="ECO:0000313" key="8">
    <source>
        <dbReference type="EMBL" id="QWC10629.1"/>
    </source>
</evidence>
<comment type="subcellular location">
    <subcellularLocation>
        <location evidence="1">Cell membrane</location>
        <topology evidence="1">Multi-pass membrane protein</topology>
    </subcellularLocation>
</comment>
<evidence type="ECO:0000256" key="5">
    <source>
        <dbReference type="ARBA" id="ARBA00023136"/>
    </source>
</evidence>
<feature type="transmembrane region" description="Helical" evidence="7">
    <location>
        <begin position="150"/>
        <end position="173"/>
    </location>
</feature>
<reference evidence="8 9" key="1">
    <citation type="submission" date="2021-05" db="EMBL/GenBank/DDBJ databases">
        <title>Novel species in genus Arthrobacter.</title>
        <authorList>
            <person name="Zhang G."/>
        </authorList>
    </citation>
    <scope>NUCLEOTIDE SEQUENCE [LARGE SCALE GENOMIC DNA]</scope>
    <source>
        <strain evidence="9">zg-ZUI227</strain>
    </source>
</reference>
<evidence type="ECO:0000256" key="6">
    <source>
        <dbReference type="SAM" id="MobiDB-lite"/>
    </source>
</evidence>
<protein>
    <submittedName>
        <fullName evidence="8">Cytochrome c oxidase assembly protein</fullName>
    </submittedName>
</protein>
<dbReference type="Pfam" id="PF09678">
    <property type="entry name" value="Caa3_CtaG"/>
    <property type="match status" value="1"/>
</dbReference>
<dbReference type="GO" id="GO:0005886">
    <property type="term" value="C:plasma membrane"/>
    <property type="evidence" value="ECO:0007669"/>
    <property type="project" value="UniProtKB-SubCell"/>
</dbReference>
<evidence type="ECO:0000256" key="2">
    <source>
        <dbReference type="ARBA" id="ARBA00022475"/>
    </source>
</evidence>
<dbReference type="KEGG" id="ajg:KKR91_03060"/>
<dbReference type="EMBL" id="CP076022">
    <property type="protein sequence ID" value="QWC10629.1"/>
    <property type="molecule type" value="Genomic_DNA"/>
</dbReference>
<dbReference type="InterPro" id="IPR019108">
    <property type="entry name" value="Caa3_assmbl_CtaG-rel"/>
</dbReference>
<evidence type="ECO:0000256" key="3">
    <source>
        <dbReference type="ARBA" id="ARBA00022692"/>
    </source>
</evidence>
<keyword evidence="9" id="KW-1185">Reference proteome</keyword>
<feature type="transmembrane region" description="Helical" evidence="7">
    <location>
        <begin position="43"/>
        <end position="63"/>
    </location>
</feature>
<sequence>MHGQQHAGFSAELLFLIPATAAVVAYWAGALSARSRNWPPHRALLFTAGVAAILATVLNPLAALSHENFTALGVSHVLAGMLGPLLLVLSRPVSLALRTLDVVPARRLSGVLRSRLLRLAAFPVTAAVLNVGGMFVMFRTGVFGAMQESAPAHWLVTFHLAAAGYLYMAVLVGRDPMPHRAGFRFRAAVLVAAGAAHNILAKSLYAAPPHGVPASSGEAGAMVLYYAGGAVELVLVFLLCQRWYSSTRPRVRSGRPSGILQPPPLCPAEHSPKNEP</sequence>